<keyword evidence="2" id="KW-0677">Repeat</keyword>
<accession>W4HCN4</accession>
<dbReference type="EMBL" id="KI913114">
    <property type="protein sequence ID" value="ETV89672.1"/>
    <property type="molecule type" value="Genomic_DNA"/>
</dbReference>
<dbReference type="InterPro" id="IPR000923">
    <property type="entry name" value="BlueCu_1"/>
</dbReference>
<dbReference type="GO" id="GO:0085020">
    <property type="term" value="P:protein K6-linked ubiquitination"/>
    <property type="evidence" value="ECO:0007669"/>
    <property type="project" value="TreeGrafter"/>
</dbReference>
<dbReference type="InterPro" id="IPR002110">
    <property type="entry name" value="Ankyrin_rpt"/>
</dbReference>
<dbReference type="PANTHER" id="PTHR24171">
    <property type="entry name" value="ANKYRIN REPEAT DOMAIN-CONTAINING PROTEIN 39-RELATED"/>
    <property type="match status" value="1"/>
</dbReference>
<dbReference type="OrthoDB" id="78539at2759"/>
<sequence length="308" mass="33897">MPPHAAATVVHIVDFAFVPSAITVQRGASVTWTHANSLARLHTVNSEDGAVESPDLVYGQQFSHTFSTPGTFRCYCHVHSFMSTLVTVVDAPDKTVTDQGRGQSEVLQTSDLHRMSTYDAFVHAASLNQTSVVQRWIDKGHDVDHHDTDGYRALCVAAQNQCMDTMALLVAHGATIHLKQTGGQTALHTACTWGKPQAVEMLLRLGAPVDLQDDNGQAPLHCACQHGDPLLVKLLLQAKADPYIADEHHRIPNDIAHDWKRLDALRELNEYCATTYKQHMQQLFNVALEGLHQAIPSGVEKTIFDFLA</sequence>
<dbReference type="VEuPathDB" id="FungiDB:H257_00864"/>
<name>W4HCN4_APHAT</name>
<evidence type="ECO:0000256" key="1">
    <source>
        <dbReference type="ARBA" id="ARBA00022723"/>
    </source>
</evidence>
<dbReference type="GO" id="GO:0005507">
    <property type="term" value="F:copper ion binding"/>
    <property type="evidence" value="ECO:0007669"/>
    <property type="project" value="InterPro"/>
</dbReference>
<dbReference type="PROSITE" id="PS50297">
    <property type="entry name" value="ANK_REP_REGION"/>
    <property type="match status" value="2"/>
</dbReference>
<dbReference type="RefSeq" id="XP_009822072.1">
    <property type="nucleotide sequence ID" value="XM_009823770.1"/>
</dbReference>
<evidence type="ECO:0000259" key="6">
    <source>
        <dbReference type="Pfam" id="PF00127"/>
    </source>
</evidence>
<dbReference type="GeneID" id="20802860"/>
<evidence type="ECO:0000256" key="2">
    <source>
        <dbReference type="ARBA" id="ARBA00022737"/>
    </source>
</evidence>
<dbReference type="InterPro" id="IPR036770">
    <property type="entry name" value="Ankyrin_rpt-contain_sf"/>
</dbReference>
<evidence type="ECO:0000256" key="4">
    <source>
        <dbReference type="ARBA" id="ARBA00023043"/>
    </source>
</evidence>
<gene>
    <name evidence="7" type="ORF">H257_00864</name>
</gene>
<evidence type="ECO:0000256" key="5">
    <source>
        <dbReference type="PROSITE-ProRule" id="PRU00023"/>
    </source>
</evidence>
<evidence type="ECO:0000256" key="3">
    <source>
        <dbReference type="ARBA" id="ARBA00023008"/>
    </source>
</evidence>
<feature type="repeat" description="ANK" evidence="5">
    <location>
        <begin position="215"/>
        <end position="247"/>
    </location>
</feature>
<keyword evidence="4 5" id="KW-0040">ANK repeat</keyword>
<dbReference type="GO" id="GO:0004842">
    <property type="term" value="F:ubiquitin-protein transferase activity"/>
    <property type="evidence" value="ECO:0007669"/>
    <property type="project" value="TreeGrafter"/>
</dbReference>
<dbReference type="GO" id="GO:0009055">
    <property type="term" value="F:electron transfer activity"/>
    <property type="evidence" value="ECO:0007669"/>
    <property type="project" value="InterPro"/>
</dbReference>
<protein>
    <recommendedName>
        <fullName evidence="6">Blue (type 1) copper domain-containing protein</fullName>
    </recommendedName>
</protein>
<dbReference type="Gene3D" id="2.60.40.420">
    <property type="entry name" value="Cupredoxins - blue copper proteins"/>
    <property type="match status" value="1"/>
</dbReference>
<proteinExistence type="predicted"/>
<dbReference type="AlphaFoldDB" id="W4HCN4"/>
<keyword evidence="3" id="KW-0186">Copper</keyword>
<feature type="repeat" description="ANK" evidence="5">
    <location>
        <begin position="182"/>
        <end position="214"/>
    </location>
</feature>
<dbReference type="SMART" id="SM00248">
    <property type="entry name" value="ANK"/>
    <property type="match status" value="4"/>
</dbReference>
<dbReference type="Pfam" id="PF12796">
    <property type="entry name" value="Ank_2"/>
    <property type="match status" value="1"/>
</dbReference>
<reference evidence="7" key="1">
    <citation type="submission" date="2013-12" db="EMBL/GenBank/DDBJ databases">
        <title>The Genome Sequence of Aphanomyces astaci APO3.</title>
        <authorList>
            <consortium name="The Broad Institute Genomics Platform"/>
            <person name="Russ C."/>
            <person name="Tyler B."/>
            <person name="van West P."/>
            <person name="Dieguez-Uribeondo J."/>
            <person name="Young S.K."/>
            <person name="Zeng Q."/>
            <person name="Gargeya S."/>
            <person name="Fitzgerald M."/>
            <person name="Abouelleil A."/>
            <person name="Alvarado L."/>
            <person name="Chapman S.B."/>
            <person name="Gainer-Dewar J."/>
            <person name="Goldberg J."/>
            <person name="Griggs A."/>
            <person name="Gujja S."/>
            <person name="Hansen M."/>
            <person name="Howarth C."/>
            <person name="Imamovic A."/>
            <person name="Ireland A."/>
            <person name="Larimer J."/>
            <person name="McCowan C."/>
            <person name="Murphy C."/>
            <person name="Pearson M."/>
            <person name="Poon T.W."/>
            <person name="Priest M."/>
            <person name="Roberts A."/>
            <person name="Saif S."/>
            <person name="Shea T."/>
            <person name="Sykes S."/>
            <person name="Wortman J."/>
            <person name="Nusbaum C."/>
            <person name="Birren B."/>
        </authorList>
    </citation>
    <scope>NUCLEOTIDE SEQUENCE [LARGE SCALE GENOMIC DNA]</scope>
    <source>
        <strain evidence="7">APO3</strain>
    </source>
</reference>
<keyword evidence="1" id="KW-0479">Metal-binding</keyword>
<dbReference type="InterPro" id="IPR008972">
    <property type="entry name" value="Cupredoxin"/>
</dbReference>
<evidence type="ECO:0000313" key="7">
    <source>
        <dbReference type="EMBL" id="ETV89672.1"/>
    </source>
</evidence>
<feature type="domain" description="Blue (type 1) copper" evidence="6">
    <location>
        <begin position="8"/>
        <end position="88"/>
    </location>
</feature>
<dbReference type="STRING" id="112090.W4HCN4"/>
<organism evidence="7">
    <name type="scientific">Aphanomyces astaci</name>
    <name type="common">Crayfish plague agent</name>
    <dbReference type="NCBI Taxonomy" id="112090"/>
    <lineage>
        <taxon>Eukaryota</taxon>
        <taxon>Sar</taxon>
        <taxon>Stramenopiles</taxon>
        <taxon>Oomycota</taxon>
        <taxon>Saprolegniomycetes</taxon>
        <taxon>Saprolegniales</taxon>
        <taxon>Verrucalvaceae</taxon>
        <taxon>Aphanomyces</taxon>
    </lineage>
</organism>
<dbReference type="SUPFAM" id="SSF48403">
    <property type="entry name" value="Ankyrin repeat"/>
    <property type="match status" value="1"/>
</dbReference>
<dbReference type="PANTHER" id="PTHR24171:SF8">
    <property type="entry name" value="BRCA1-ASSOCIATED RING DOMAIN PROTEIN 1"/>
    <property type="match status" value="1"/>
</dbReference>
<dbReference type="Pfam" id="PF00127">
    <property type="entry name" value="Copper-bind"/>
    <property type="match status" value="1"/>
</dbReference>
<dbReference type="Gene3D" id="1.25.40.20">
    <property type="entry name" value="Ankyrin repeat-containing domain"/>
    <property type="match status" value="1"/>
</dbReference>
<dbReference type="PROSITE" id="PS50088">
    <property type="entry name" value="ANK_REPEAT"/>
    <property type="match status" value="2"/>
</dbReference>
<dbReference type="SUPFAM" id="SSF49503">
    <property type="entry name" value="Cupredoxins"/>
    <property type="match status" value="1"/>
</dbReference>
<dbReference type="Pfam" id="PF00023">
    <property type="entry name" value="Ank"/>
    <property type="match status" value="1"/>
</dbReference>